<feature type="domain" description="Sulfatase N-terminal" evidence="9">
    <location>
        <begin position="33"/>
        <end position="379"/>
    </location>
</feature>
<dbReference type="GO" id="GO:0046872">
    <property type="term" value="F:metal ion binding"/>
    <property type="evidence" value="ECO:0007669"/>
    <property type="project" value="UniProtKB-KW"/>
</dbReference>
<evidence type="ECO:0000259" key="9">
    <source>
        <dbReference type="Pfam" id="PF00884"/>
    </source>
</evidence>
<dbReference type="AlphaFoldDB" id="A0A1G6G5N8"/>
<feature type="signal peptide" evidence="8">
    <location>
        <begin position="1"/>
        <end position="25"/>
    </location>
</feature>
<dbReference type="CDD" id="cd16030">
    <property type="entry name" value="iduronate-2-sulfatase"/>
    <property type="match status" value="1"/>
</dbReference>
<evidence type="ECO:0000256" key="2">
    <source>
        <dbReference type="ARBA" id="ARBA00008779"/>
    </source>
</evidence>
<dbReference type="GO" id="GO:0005737">
    <property type="term" value="C:cytoplasm"/>
    <property type="evidence" value="ECO:0007669"/>
    <property type="project" value="TreeGrafter"/>
</dbReference>
<proteinExistence type="inferred from homology"/>
<feature type="chain" id="PRO_5010314326" evidence="8">
    <location>
        <begin position="26"/>
        <end position="479"/>
    </location>
</feature>
<evidence type="ECO:0000313" key="10">
    <source>
        <dbReference type="EMBL" id="SDB77143.1"/>
    </source>
</evidence>
<reference evidence="10 11" key="1">
    <citation type="submission" date="2016-10" db="EMBL/GenBank/DDBJ databases">
        <authorList>
            <person name="de Groot N.N."/>
        </authorList>
    </citation>
    <scope>NUCLEOTIDE SEQUENCE [LARGE SCALE GENOMIC DNA]</scope>
    <source>
        <strain evidence="10 11">NLAE-zl-C500</strain>
    </source>
</reference>
<evidence type="ECO:0000313" key="11">
    <source>
        <dbReference type="Proteomes" id="UP000183670"/>
    </source>
</evidence>
<comment type="cofactor">
    <cofactor evidence="1">
        <name>Ca(2+)</name>
        <dbReference type="ChEBI" id="CHEBI:29108"/>
    </cofactor>
</comment>
<protein>
    <submittedName>
        <fullName evidence="10">Arylsulfatase A</fullName>
    </submittedName>
</protein>
<comment type="similarity">
    <text evidence="2">Belongs to the sulfatase family.</text>
</comment>
<dbReference type="Proteomes" id="UP000183670">
    <property type="component" value="Unassembled WGS sequence"/>
</dbReference>
<organism evidence="10 11">
    <name type="scientific">Bacteroides ovatus</name>
    <dbReference type="NCBI Taxonomy" id="28116"/>
    <lineage>
        <taxon>Bacteria</taxon>
        <taxon>Pseudomonadati</taxon>
        <taxon>Bacteroidota</taxon>
        <taxon>Bacteroidia</taxon>
        <taxon>Bacteroidales</taxon>
        <taxon>Bacteroidaceae</taxon>
        <taxon>Bacteroides</taxon>
    </lineage>
</organism>
<name>A0A1G6G5N8_BACOV</name>
<evidence type="ECO:0000256" key="4">
    <source>
        <dbReference type="ARBA" id="ARBA00022729"/>
    </source>
</evidence>
<dbReference type="EMBL" id="FMYE01000018">
    <property type="protein sequence ID" value="SDB77143.1"/>
    <property type="molecule type" value="Genomic_DNA"/>
</dbReference>
<sequence>MKNRISIKYAFFCGTACCISSILRAQQDASQMNVLFIMADDMRPELGCYGVDVVKTPNMDRLAASGVLFQNAYCNIPVSGASRASLLTGVYPHYPDRFISFSAYASKDCPEAIPISGWFTRNGYHTISDGKVFHHISDHADSWSEPPYRNHPDGYDVYWAEYNKWELWMNSESGKTINPKTMRGPFCESADVPDTAYDDGKLANRAIRDLKRMKETGKPFFLACGFWKPHLPFNAPKKYWDLYKREEIPLATNRFRPEGLPEQVRNSSEIYAYARVADTSDIDFQREVKHGYYACLSYVDAQIGKVLDALDELGLSDNTIVVLLGDHGWNLGEHDFIGKHNLMNTSTHVPLIVRVPGMKKGKTKSMVEFVDLYPTLCELCKLPVPAEQLSGQSFAGVFKNLKAKTKGEVYIQWEGGDNAVDRRYSYAEWMKGDVKKASMLFDHRIDGKENKNRVDEKKYKNKVESLSSFIRIKKSSLKK</sequence>
<dbReference type="SUPFAM" id="SSF53649">
    <property type="entry name" value="Alkaline phosphatase-like"/>
    <property type="match status" value="1"/>
</dbReference>
<evidence type="ECO:0000256" key="3">
    <source>
        <dbReference type="ARBA" id="ARBA00022723"/>
    </source>
</evidence>
<dbReference type="PANTHER" id="PTHR45953">
    <property type="entry name" value="IDURONATE 2-SULFATASE"/>
    <property type="match status" value="1"/>
</dbReference>
<gene>
    <name evidence="10" type="ORF">SAMN05192581_101810</name>
</gene>
<accession>A0A1G6G5N8</accession>
<dbReference type="RefSeq" id="WP_074558068.1">
    <property type="nucleotide sequence ID" value="NZ_FMYE01000018.1"/>
</dbReference>
<keyword evidence="3" id="KW-0479">Metal-binding</keyword>
<dbReference type="FunFam" id="3.40.720.10:FF:000094">
    <property type="entry name" value="Iduronate 2-sulfatase"/>
    <property type="match status" value="1"/>
</dbReference>
<keyword evidence="5" id="KW-0378">Hydrolase</keyword>
<dbReference type="InterPro" id="IPR035874">
    <property type="entry name" value="IDS"/>
</dbReference>
<dbReference type="InterPro" id="IPR000917">
    <property type="entry name" value="Sulfatase_N"/>
</dbReference>
<evidence type="ECO:0000256" key="6">
    <source>
        <dbReference type="ARBA" id="ARBA00022837"/>
    </source>
</evidence>
<dbReference type="Gene3D" id="3.40.720.10">
    <property type="entry name" value="Alkaline Phosphatase, subunit A"/>
    <property type="match status" value="1"/>
</dbReference>
<dbReference type="InterPro" id="IPR017850">
    <property type="entry name" value="Alkaline_phosphatase_core_sf"/>
</dbReference>
<evidence type="ECO:0000256" key="7">
    <source>
        <dbReference type="PIRSR" id="PIRSR600917-52"/>
    </source>
</evidence>
<comment type="PTM">
    <text evidence="7">The conversion to 3-oxoalanine (also known as C-formylglycine, FGly), of a serine or cysteine residue in prokaryotes and of a cysteine residue in eukaryotes, is critical for catalytic activity.</text>
</comment>
<evidence type="ECO:0000256" key="8">
    <source>
        <dbReference type="SAM" id="SignalP"/>
    </source>
</evidence>
<dbReference type="Pfam" id="PF00884">
    <property type="entry name" value="Sulfatase"/>
    <property type="match status" value="1"/>
</dbReference>
<dbReference type="PANTHER" id="PTHR45953:SF1">
    <property type="entry name" value="IDURONATE 2-SULFATASE"/>
    <property type="match status" value="1"/>
</dbReference>
<evidence type="ECO:0000256" key="1">
    <source>
        <dbReference type="ARBA" id="ARBA00001913"/>
    </source>
</evidence>
<evidence type="ECO:0000256" key="5">
    <source>
        <dbReference type="ARBA" id="ARBA00022801"/>
    </source>
</evidence>
<keyword evidence="4 8" id="KW-0732">Signal</keyword>
<dbReference type="GO" id="GO:0004423">
    <property type="term" value="F:iduronate-2-sulfatase activity"/>
    <property type="evidence" value="ECO:0007669"/>
    <property type="project" value="InterPro"/>
</dbReference>
<feature type="modified residue" description="3-oxoalanine (Ser)" evidence="7">
    <location>
        <position position="79"/>
    </location>
</feature>
<keyword evidence="6" id="KW-0106">Calcium</keyword>